<accession>A0A5B8WA66</accession>
<dbReference type="CDD" id="cd03467">
    <property type="entry name" value="Rieske"/>
    <property type="match status" value="1"/>
</dbReference>
<dbReference type="Pfam" id="PF00355">
    <property type="entry name" value="Rieske"/>
    <property type="match status" value="1"/>
</dbReference>
<evidence type="ECO:0000256" key="5">
    <source>
        <dbReference type="SAM" id="SignalP"/>
    </source>
</evidence>
<evidence type="ECO:0000256" key="4">
    <source>
        <dbReference type="ARBA" id="ARBA00023014"/>
    </source>
</evidence>
<dbReference type="GO" id="GO:0051537">
    <property type="term" value="F:2 iron, 2 sulfur cluster binding"/>
    <property type="evidence" value="ECO:0007669"/>
    <property type="project" value="UniProtKB-KW"/>
</dbReference>
<keyword evidence="4" id="KW-0411">Iron-sulfur</keyword>
<dbReference type="Proteomes" id="UP000321362">
    <property type="component" value="Chromosome"/>
</dbReference>
<sequence>MGLYMHRRKFIKQSCSLCVAVGAGMIAGSISGCATLPVYKTGVANNAVSVPVAIFGTTNFQLIQPKNLYYNIGLKKEADGSYTALLLKCTHADNQLMPTGNGYKCDLHGSAFNGEGKVITGPAERPLKKYKTEIQSDQIIIHLI</sequence>
<dbReference type="KEGG" id="mgk:FSB76_25415"/>
<proteinExistence type="predicted"/>
<evidence type="ECO:0000256" key="2">
    <source>
        <dbReference type="ARBA" id="ARBA00022723"/>
    </source>
</evidence>
<reference evidence="7 8" key="1">
    <citation type="journal article" date="2013" name="J. Microbiol.">
        <title>Mucilaginibacter ginsenosidivorax sp. nov., with ginsenoside converting activity isolated from sediment.</title>
        <authorList>
            <person name="Kim J.K."/>
            <person name="Choi T.E."/>
            <person name="Liu Q.M."/>
            <person name="Park H.Y."/>
            <person name="Yi T.H."/>
            <person name="Yoon M.H."/>
            <person name="Kim S.C."/>
            <person name="Im W.T."/>
        </authorList>
    </citation>
    <scope>NUCLEOTIDE SEQUENCE [LARGE SCALE GENOMIC DNA]</scope>
    <source>
        <strain evidence="7 8">KHI28</strain>
    </source>
</reference>
<keyword evidence="3" id="KW-0408">Iron</keyword>
<keyword evidence="1" id="KW-0001">2Fe-2S</keyword>
<dbReference type="PROSITE" id="PS51296">
    <property type="entry name" value="RIESKE"/>
    <property type="match status" value="1"/>
</dbReference>
<gene>
    <name evidence="7" type="ORF">FSB76_25415</name>
</gene>
<dbReference type="InterPro" id="IPR017941">
    <property type="entry name" value="Rieske_2Fe-2S"/>
</dbReference>
<keyword evidence="5" id="KW-0732">Signal</keyword>
<feature type="domain" description="Rieske" evidence="6">
    <location>
        <begin position="79"/>
        <end position="141"/>
    </location>
</feature>
<dbReference type="EMBL" id="CP042437">
    <property type="protein sequence ID" value="QEC79128.1"/>
    <property type="molecule type" value="Genomic_DNA"/>
</dbReference>
<keyword evidence="8" id="KW-1185">Reference proteome</keyword>
<evidence type="ECO:0000256" key="3">
    <source>
        <dbReference type="ARBA" id="ARBA00023004"/>
    </source>
</evidence>
<keyword evidence="2" id="KW-0479">Metal-binding</keyword>
<protein>
    <submittedName>
        <fullName evidence="7">Rieske (2Fe-2S) protein</fullName>
    </submittedName>
</protein>
<name>A0A5B8WA66_9SPHI</name>
<dbReference type="GO" id="GO:0046872">
    <property type="term" value="F:metal ion binding"/>
    <property type="evidence" value="ECO:0007669"/>
    <property type="project" value="UniProtKB-KW"/>
</dbReference>
<dbReference type="PROSITE" id="PS51257">
    <property type="entry name" value="PROKAR_LIPOPROTEIN"/>
    <property type="match status" value="1"/>
</dbReference>
<evidence type="ECO:0000313" key="7">
    <source>
        <dbReference type="EMBL" id="QEC79128.1"/>
    </source>
</evidence>
<feature type="signal peptide" evidence="5">
    <location>
        <begin position="1"/>
        <end position="34"/>
    </location>
</feature>
<evidence type="ECO:0000256" key="1">
    <source>
        <dbReference type="ARBA" id="ARBA00022714"/>
    </source>
</evidence>
<dbReference type="AlphaFoldDB" id="A0A5B8WA66"/>
<organism evidence="7 8">
    <name type="scientific">Mucilaginibacter ginsenosidivorax</name>
    <dbReference type="NCBI Taxonomy" id="862126"/>
    <lineage>
        <taxon>Bacteria</taxon>
        <taxon>Pseudomonadati</taxon>
        <taxon>Bacteroidota</taxon>
        <taxon>Sphingobacteriia</taxon>
        <taxon>Sphingobacteriales</taxon>
        <taxon>Sphingobacteriaceae</taxon>
        <taxon>Mucilaginibacter</taxon>
    </lineage>
</organism>
<evidence type="ECO:0000259" key="6">
    <source>
        <dbReference type="PROSITE" id="PS51296"/>
    </source>
</evidence>
<dbReference type="Gene3D" id="2.102.10.10">
    <property type="entry name" value="Rieske [2Fe-2S] iron-sulphur domain"/>
    <property type="match status" value="1"/>
</dbReference>
<evidence type="ECO:0000313" key="8">
    <source>
        <dbReference type="Proteomes" id="UP000321362"/>
    </source>
</evidence>
<feature type="chain" id="PRO_5022929032" evidence="5">
    <location>
        <begin position="35"/>
        <end position="144"/>
    </location>
</feature>
<dbReference type="SUPFAM" id="SSF50022">
    <property type="entry name" value="ISP domain"/>
    <property type="match status" value="1"/>
</dbReference>
<dbReference type="InterPro" id="IPR036922">
    <property type="entry name" value="Rieske_2Fe-2S_sf"/>
</dbReference>